<dbReference type="RefSeq" id="WP_166320629.1">
    <property type="nucleotide sequence ID" value="NZ_CP049866.1"/>
</dbReference>
<organism evidence="2 3">
    <name type="scientific">Nocardioides piscis</name>
    <dbReference type="NCBI Taxonomy" id="2714938"/>
    <lineage>
        <taxon>Bacteria</taxon>
        <taxon>Bacillati</taxon>
        <taxon>Actinomycetota</taxon>
        <taxon>Actinomycetes</taxon>
        <taxon>Propionibacteriales</taxon>
        <taxon>Nocardioidaceae</taxon>
        <taxon>Nocardioides</taxon>
    </lineage>
</organism>
<dbReference type="EMBL" id="CP049866">
    <property type="protein sequence ID" value="QIK76945.1"/>
    <property type="molecule type" value="Genomic_DNA"/>
</dbReference>
<proteinExistence type="predicted"/>
<dbReference type="CDD" id="cd00657">
    <property type="entry name" value="Ferritin_like"/>
    <property type="match status" value="1"/>
</dbReference>
<evidence type="ECO:0000313" key="2">
    <source>
        <dbReference type="EMBL" id="QIK76945.1"/>
    </source>
</evidence>
<dbReference type="InterPro" id="IPR009078">
    <property type="entry name" value="Ferritin-like_SF"/>
</dbReference>
<protein>
    <submittedName>
        <fullName evidence="2">Ferritin-like domain-containing protein</fullName>
    </submittedName>
</protein>
<dbReference type="KEGG" id="npi:G7071_17400"/>
<reference evidence="2 3" key="1">
    <citation type="submission" date="2020-03" db="EMBL/GenBank/DDBJ databases">
        <title>Nocardioides sp. nov., isolated from fish.</title>
        <authorList>
            <person name="Hyun D.-W."/>
            <person name="Bae J.-W."/>
        </authorList>
    </citation>
    <scope>NUCLEOTIDE SEQUENCE [LARGE SCALE GENOMIC DNA]</scope>
    <source>
        <strain evidence="2 3">HDW12A</strain>
    </source>
</reference>
<dbReference type="Proteomes" id="UP000502035">
    <property type="component" value="Chromosome"/>
</dbReference>
<gene>
    <name evidence="2" type="ORF">G7071_17400</name>
</gene>
<accession>A0A6G7YJN1</accession>
<sequence length="143" mass="15175">MTTLASLQATLAGEHAAIFAYGDAGAHTSQSAQPELFATISLLYRTHRARRDQLRLLISDRGATPVAAEAFYDLPDPLAGADAVRRQALRTEQMCAQTYAALVANTAGSERGWAIVALTEAAQARVLLGGRPELFPGAPELGR</sequence>
<dbReference type="SUPFAM" id="SSF47240">
    <property type="entry name" value="Ferritin-like"/>
    <property type="match status" value="1"/>
</dbReference>
<dbReference type="InterPro" id="IPR012347">
    <property type="entry name" value="Ferritin-like"/>
</dbReference>
<evidence type="ECO:0000313" key="3">
    <source>
        <dbReference type="Proteomes" id="UP000502035"/>
    </source>
</evidence>
<keyword evidence="3" id="KW-1185">Reference proteome</keyword>
<evidence type="ECO:0000259" key="1">
    <source>
        <dbReference type="Pfam" id="PF14530"/>
    </source>
</evidence>
<dbReference type="Gene3D" id="1.20.1260.10">
    <property type="match status" value="1"/>
</dbReference>
<dbReference type="Pfam" id="PF14530">
    <property type="entry name" value="DUF4439"/>
    <property type="match status" value="1"/>
</dbReference>
<feature type="domain" description="DUF4439" evidence="1">
    <location>
        <begin position="7"/>
        <end position="140"/>
    </location>
</feature>
<dbReference type="InterPro" id="IPR029447">
    <property type="entry name" value="DUF4439"/>
</dbReference>
<dbReference type="AlphaFoldDB" id="A0A6G7YJN1"/>
<name>A0A6G7YJN1_9ACTN</name>